<evidence type="ECO:0000256" key="3">
    <source>
        <dbReference type="ARBA" id="ARBA00022840"/>
    </source>
</evidence>
<evidence type="ECO:0000256" key="2">
    <source>
        <dbReference type="ARBA" id="ARBA00022741"/>
    </source>
</evidence>
<evidence type="ECO:0000313" key="7">
    <source>
        <dbReference type="EMBL" id="PIS20679.1"/>
    </source>
</evidence>
<comment type="subcellular location">
    <subcellularLocation>
        <location evidence="6">Cytoplasm</location>
    </subcellularLocation>
    <text evidence="6">Membrane-associated.</text>
</comment>
<sequence length="343" mass="36871">MFNRLFSMFSYDIGIDLGTANTLVHVKGKGILIREPSVVAIHAKTKDILAIGSEAKEMVGKTPASIVAIRPLRDGVISDFDTTEKMLSYFIRKVHELPSRYPKIPRPRVLVGVPSSVTEVERKAVLDASRSAGAREAYLIEEPMAAAIGAGLPVQEPIGSFIIDLGGGTTEIAVISLGGIVLSKSLRLAGDALDQALIGYVRGKHNLLIGERTAEELKISLGSVFGEGDGTYTIRGRDLKTGLPRGFEITGWQVREAILPVVKTITQAIKDVLEDCPPELISDLMKGELVLAGGTCQLRGLDKYLSEEVGMKVRCLDDPMTAVARGAGAVLDNLDLLRKVTIK</sequence>
<gene>
    <name evidence="6" type="primary">mreB</name>
    <name evidence="7" type="ORF">COT52_02455</name>
</gene>
<evidence type="ECO:0000256" key="1">
    <source>
        <dbReference type="ARBA" id="ARBA00022490"/>
    </source>
</evidence>
<protein>
    <recommendedName>
        <fullName evidence="6">Cell shape-determining protein MreB</fullName>
    </recommendedName>
</protein>
<dbReference type="SUPFAM" id="SSF53067">
    <property type="entry name" value="Actin-like ATPase domain"/>
    <property type="match status" value="2"/>
</dbReference>
<dbReference type="Gene3D" id="3.30.420.40">
    <property type="match status" value="2"/>
</dbReference>
<keyword evidence="1 6" id="KW-0963">Cytoplasm</keyword>
<evidence type="ECO:0000256" key="5">
    <source>
        <dbReference type="ARBA" id="ARBA00023458"/>
    </source>
</evidence>
<dbReference type="AlphaFoldDB" id="A0A2H0X926"/>
<dbReference type="NCBIfam" id="NF010539">
    <property type="entry name" value="PRK13927.1"/>
    <property type="match status" value="1"/>
</dbReference>
<feature type="binding site" evidence="6">
    <location>
        <begin position="19"/>
        <end position="21"/>
    </location>
    <ligand>
        <name>ATP</name>
        <dbReference type="ChEBI" id="CHEBI:30616"/>
    </ligand>
</feature>
<dbReference type="InterPro" id="IPR056546">
    <property type="entry name" value="MreB_MamK-like"/>
</dbReference>
<dbReference type="GO" id="GO:0000902">
    <property type="term" value="P:cell morphogenesis"/>
    <property type="evidence" value="ECO:0007669"/>
    <property type="project" value="InterPro"/>
</dbReference>
<comment type="caution">
    <text evidence="6">Lacks conserved residue(s) required for the propagation of feature annotation.</text>
</comment>
<accession>A0A2H0X926</accession>
<evidence type="ECO:0000313" key="8">
    <source>
        <dbReference type="Proteomes" id="UP000231414"/>
    </source>
</evidence>
<comment type="function">
    <text evidence="6">Forms membrane-associated dynamic filaments that are essential for cell shape determination. Acts by regulating cell wall synthesis and cell elongation, and thus cell shape. A feedback loop between cell geometry and MreB localization may maintain elongated cell shape by targeting cell wall growth to regions of negative cell wall curvature.</text>
</comment>
<dbReference type="Pfam" id="PF06723">
    <property type="entry name" value="MreB_Mbl"/>
    <property type="match status" value="1"/>
</dbReference>
<organism evidence="7 8">
    <name type="scientific">candidate division WWE3 bacterium CG08_land_8_20_14_0_20_43_13</name>
    <dbReference type="NCBI Taxonomy" id="1975087"/>
    <lineage>
        <taxon>Bacteria</taxon>
        <taxon>Katanobacteria</taxon>
    </lineage>
</organism>
<dbReference type="PRINTS" id="PR01652">
    <property type="entry name" value="SHAPEPROTEIN"/>
</dbReference>
<evidence type="ECO:0000256" key="6">
    <source>
        <dbReference type="HAMAP-Rule" id="MF_02207"/>
    </source>
</evidence>
<dbReference type="InterPro" id="IPR004753">
    <property type="entry name" value="MreB"/>
</dbReference>
<dbReference type="GO" id="GO:0005524">
    <property type="term" value="F:ATP binding"/>
    <property type="evidence" value="ECO:0007669"/>
    <property type="project" value="UniProtKB-KW"/>
</dbReference>
<name>A0A2H0X926_UNCKA</name>
<dbReference type="InterPro" id="IPR043129">
    <property type="entry name" value="ATPase_NBD"/>
</dbReference>
<dbReference type="GO" id="GO:0005737">
    <property type="term" value="C:cytoplasm"/>
    <property type="evidence" value="ECO:0007669"/>
    <property type="project" value="UniProtKB-SubCell"/>
</dbReference>
<evidence type="ECO:0000256" key="4">
    <source>
        <dbReference type="ARBA" id="ARBA00022960"/>
    </source>
</evidence>
<comment type="subunit">
    <text evidence="6">Forms polymers.</text>
</comment>
<comment type="caution">
    <text evidence="7">The sequence shown here is derived from an EMBL/GenBank/DDBJ whole genome shotgun (WGS) entry which is preliminary data.</text>
</comment>
<dbReference type="PANTHER" id="PTHR42749">
    <property type="entry name" value="CELL SHAPE-DETERMINING PROTEIN MREB"/>
    <property type="match status" value="1"/>
</dbReference>
<feature type="binding site" evidence="6">
    <location>
        <begin position="167"/>
        <end position="169"/>
    </location>
    <ligand>
        <name>ATP</name>
        <dbReference type="ChEBI" id="CHEBI:30616"/>
    </ligand>
</feature>
<dbReference type="HAMAP" id="MF_02207">
    <property type="entry name" value="MreB"/>
    <property type="match status" value="1"/>
</dbReference>
<feature type="binding site" evidence="6">
    <location>
        <begin position="215"/>
        <end position="218"/>
    </location>
    <ligand>
        <name>ATP</name>
        <dbReference type="ChEBI" id="CHEBI:30616"/>
    </ligand>
</feature>
<keyword evidence="3 6" id="KW-0067">ATP-binding</keyword>
<proteinExistence type="inferred from homology"/>
<comment type="similarity">
    <text evidence="5 6">Belongs to the FtsA/MreB family.</text>
</comment>
<keyword evidence="4 6" id="KW-0133">Cell shape</keyword>
<dbReference type="CDD" id="cd10225">
    <property type="entry name" value="ASKHA_NBD_MreB-like"/>
    <property type="match status" value="1"/>
</dbReference>
<dbReference type="EMBL" id="PEYW01000036">
    <property type="protein sequence ID" value="PIS20679.1"/>
    <property type="molecule type" value="Genomic_DNA"/>
</dbReference>
<dbReference type="PANTHER" id="PTHR42749:SF1">
    <property type="entry name" value="CELL SHAPE-DETERMINING PROTEIN MREB"/>
    <property type="match status" value="1"/>
</dbReference>
<keyword evidence="2 6" id="KW-0547">Nucleotide-binding</keyword>
<reference evidence="8" key="1">
    <citation type="submission" date="2017-09" db="EMBL/GenBank/DDBJ databases">
        <title>Depth-based differentiation of microbial function through sediment-hosted aquifers and enrichment of novel symbionts in the deep terrestrial subsurface.</title>
        <authorList>
            <person name="Probst A.J."/>
            <person name="Ladd B."/>
            <person name="Jarett J.K."/>
            <person name="Geller-Mcgrath D.E."/>
            <person name="Sieber C.M.K."/>
            <person name="Emerson J.B."/>
            <person name="Anantharaman K."/>
            <person name="Thomas B.C."/>
            <person name="Malmstrom R."/>
            <person name="Stieglmeier M."/>
            <person name="Klingl A."/>
            <person name="Woyke T."/>
            <person name="Ryan C.M."/>
            <person name="Banfield J.F."/>
        </authorList>
    </citation>
    <scope>NUCLEOTIDE SEQUENCE [LARGE SCALE GENOMIC DNA]</scope>
</reference>
<dbReference type="GO" id="GO:0008360">
    <property type="term" value="P:regulation of cell shape"/>
    <property type="evidence" value="ECO:0007669"/>
    <property type="project" value="UniProtKB-UniRule"/>
</dbReference>
<dbReference type="NCBIfam" id="TIGR00904">
    <property type="entry name" value="mreB"/>
    <property type="match status" value="1"/>
</dbReference>
<dbReference type="Proteomes" id="UP000231414">
    <property type="component" value="Unassembled WGS sequence"/>
</dbReference>